<proteinExistence type="predicted"/>
<dbReference type="OrthoDB" id="1908108at2759"/>
<name>A0A834G6F5_RHOSS</name>
<keyword evidence="2" id="KW-1185">Reference proteome</keyword>
<dbReference type="PANTHER" id="PTHR31065:SF35">
    <property type="entry name" value="PLATZ TRANSCRIPTION FACTOR FAMILY PROTEIN"/>
    <property type="match status" value="1"/>
</dbReference>
<evidence type="ECO:0000313" key="2">
    <source>
        <dbReference type="Proteomes" id="UP000626092"/>
    </source>
</evidence>
<dbReference type="Pfam" id="PF04640">
    <property type="entry name" value="PLATZ"/>
    <property type="match status" value="1"/>
</dbReference>
<organism evidence="1 2">
    <name type="scientific">Rhododendron simsii</name>
    <name type="common">Sims's rhododendron</name>
    <dbReference type="NCBI Taxonomy" id="118357"/>
    <lineage>
        <taxon>Eukaryota</taxon>
        <taxon>Viridiplantae</taxon>
        <taxon>Streptophyta</taxon>
        <taxon>Embryophyta</taxon>
        <taxon>Tracheophyta</taxon>
        <taxon>Spermatophyta</taxon>
        <taxon>Magnoliopsida</taxon>
        <taxon>eudicotyledons</taxon>
        <taxon>Gunneridae</taxon>
        <taxon>Pentapetalae</taxon>
        <taxon>asterids</taxon>
        <taxon>Ericales</taxon>
        <taxon>Ericaceae</taxon>
        <taxon>Ericoideae</taxon>
        <taxon>Rhodoreae</taxon>
        <taxon>Rhododendron</taxon>
    </lineage>
</organism>
<dbReference type="AlphaFoldDB" id="A0A834G6F5"/>
<accession>A0A834G6F5</accession>
<protein>
    <recommendedName>
        <fullName evidence="3">PLATZ transcription factor family protein</fullName>
    </recommendedName>
</protein>
<sequence>MQEVENCSPPWLKLLLEANFFVDYQTHGHYKYMQCNHYCIECTGNPFCSYCLDDHKNHQIIQMRRSSLSNDVRVDDIRKHINVGAIQPYMINKRQITFLNSRPYIGLPCGVTNICNICRRSLPAANFEFCSLSCKHEAIYRGFPKQTFALETKLSTCEVDDSFQIYQSSTPKGN</sequence>
<dbReference type="PANTHER" id="PTHR31065">
    <property type="entry name" value="PLATZ TRANSCRIPTION FACTOR FAMILY PROTEIN"/>
    <property type="match status" value="1"/>
</dbReference>
<evidence type="ECO:0008006" key="3">
    <source>
        <dbReference type="Google" id="ProtNLM"/>
    </source>
</evidence>
<dbReference type="InterPro" id="IPR006734">
    <property type="entry name" value="PLATZ"/>
</dbReference>
<reference evidence="1" key="1">
    <citation type="submission" date="2019-11" db="EMBL/GenBank/DDBJ databases">
        <authorList>
            <person name="Liu Y."/>
            <person name="Hou J."/>
            <person name="Li T.-Q."/>
            <person name="Guan C.-H."/>
            <person name="Wu X."/>
            <person name="Wu H.-Z."/>
            <person name="Ling F."/>
            <person name="Zhang R."/>
            <person name="Shi X.-G."/>
            <person name="Ren J.-P."/>
            <person name="Chen E.-F."/>
            <person name="Sun J.-M."/>
        </authorList>
    </citation>
    <scope>NUCLEOTIDE SEQUENCE</scope>
    <source>
        <strain evidence="1">Adult_tree_wgs_1</strain>
        <tissue evidence="1">Leaves</tissue>
    </source>
</reference>
<comment type="caution">
    <text evidence="1">The sequence shown here is derived from an EMBL/GenBank/DDBJ whole genome shotgun (WGS) entry which is preliminary data.</text>
</comment>
<evidence type="ECO:0000313" key="1">
    <source>
        <dbReference type="EMBL" id="KAF7127306.1"/>
    </source>
</evidence>
<dbReference type="Proteomes" id="UP000626092">
    <property type="component" value="Unassembled WGS sequence"/>
</dbReference>
<gene>
    <name evidence="1" type="ORF">RHSIM_Rhsim11G0018100</name>
</gene>
<dbReference type="EMBL" id="WJXA01000011">
    <property type="protein sequence ID" value="KAF7127306.1"/>
    <property type="molecule type" value="Genomic_DNA"/>
</dbReference>